<comment type="caution">
    <text evidence="7">The sequence shown here is derived from an EMBL/GenBank/DDBJ whole genome shotgun (WGS) entry which is preliminary data.</text>
</comment>
<keyword evidence="4" id="KW-0346">Stress response</keyword>
<dbReference type="Gene3D" id="3.90.640.10">
    <property type="entry name" value="Actin, Chain A, domain 4"/>
    <property type="match status" value="1"/>
</dbReference>
<protein>
    <submittedName>
        <fullName evidence="7">Chaperone HscA</fullName>
    </submittedName>
</protein>
<dbReference type="PROSITE" id="PS00329">
    <property type="entry name" value="HSP70_2"/>
    <property type="match status" value="1"/>
</dbReference>
<sequence length="503" mass="54648">MKFGVDFGTTRTTLAQVDRGNYPIVSFVDLCGDDRDYIPSIVAYEDGHLSFGFDAEEAALSGAEHLRSFKRLLADPGISPTSTLRLGNRDFQIVEVVTRFLHYVAQMVRENSSVPLPSPDEPLEAVIGIPAHAWSAQRFLTLEAFKNAGWTVLEMLNEPSAAGFEYTHRHPGTINSKRTSVLVYDLGGGTFDASLVEAKGTAHSVIASRGDNLLGGDDFDLVLAQEAAKAADISPAELGEKGWMRLIEDARLAKEALSPQSRAVALEVAGKAVRVPVTEYYEAAKQLVDHTLKILDPLLVDGPDGGRVLPESVAGLYVVGGASRLPLVARILRERFGRRVHRSALSGGSTAIGLAIAADEGAGYSVTDRLSRGVGVFREVDSGQAVSFDPLLGPDARWTPGESTVLTRRYRAAHNIGFYRFVEYRAVDSQGVPRGEVAPCGELLMPFAQELRDPRIDLSRQEILRTEEGPLIEERYLVDENGIVDVEISDLDTGYTVRATLGR</sequence>
<dbReference type="RefSeq" id="WP_005963686.1">
    <property type="nucleotide sequence ID" value="NZ_CP040505.1"/>
</dbReference>
<keyword evidence="8" id="KW-1185">Reference proteome</keyword>
<dbReference type="HOGENOM" id="CLU_040884_0_0_11"/>
<dbReference type="InterPro" id="IPR018181">
    <property type="entry name" value="Heat_shock_70_CS"/>
</dbReference>
<evidence type="ECO:0000256" key="4">
    <source>
        <dbReference type="ARBA" id="ARBA00023016"/>
    </source>
</evidence>
<name>N6WCF0_9ACTO</name>
<comment type="similarity">
    <text evidence="1 6">Belongs to the heat shock protein 70 family.</text>
</comment>
<reference evidence="7 8" key="1">
    <citation type="submission" date="2013-03" db="EMBL/GenBank/DDBJ databases">
        <title>Reference genome for the Human Microbiome Project.</title>
        <authorList>
            <person name="Aqrawi P."/>
            <person name="Ayvaz T."/>
            <person name="Bess C."/>
            <person name="Blankenburg K."/>
            <person name="Coyle M."/>
            <person name="Deng J."/>
            <person name="Forbes L."/>
            <person name="Fowler G."/>
            <person name="Francisco L."/>
            <person name="Fu Q."/>
            <person name="Gibbs R."/>
            <person name="Gross S."/>
            <person name="Gubbala S."/>
            <person name="Hale W."/>
            <person name="Hemphill L."/>
            <person name="Highlander S."/>
            <person name="Hirani K."/>
            <person name="Jackson L."/>
            <person name="Jakkamsetti A."/>
            <person name="Javaid M."/>
            <person name="Jayaseelan J.C."/>
            <person name="Jiang H."/>
            <person name="Joshi V."/>
            <person name="Korchina V."/>
            <person name="Kovar C."/>
            <person name="Lara F."/>
            <person name="Lee S."/>
            <person name="Liu Y."/>
            <person name="Mata R."/>
            <person name="Mathew T."/>
            <person name="Munidasa M."/>
            <person name="Muzny D."/>
            <person name="Nazareth L."/>
            <person name="Ngo R."/>
            <person name="Nguyen L."/>
            <person name="Nguyen N."/>
            <person name="Okwuonu G."/>
            <person name="Ongeri F."/>
            <person name="Palculict T."/>
            <person name="Patil S."/>
            <person name="Petrosino J."/>
            <person name="Pham C."/>
            <person name="Pham P."/>
            <person name="Pu L.-L."/>
            <person name="Qin X."/>
            <person name="Qu J."/>
            <person name="Reid J."/>
            <person name="Ross M."/>
            <person name="Ruth R."/>
            <person name="Saada N."/>
            <person name="San Lucas F."/>
            <person name="Santibanez J."/>
            <person name="Shang Y."/>
            <person name="Simmons D."/>
            <person name="Song X.-Z."/>
            <person name="Tang L.-Y."/>
            <person name="Thornton R."/>
            <person name="Warren J."/>
            <person name="Weissenberger G."/>
            <person name="Wilczek-Boney K."/>
            <person name="Worley K."/>
            <person name="Youmans B."/>
            <person name="Zhang J."/>
            <person name="Zhang L."/>
            <person name="Zhao Z."/>
            <person name="Zhou C."/>
            <person name="Zhu D."/>
            <person name="Zhu Y."/>
        </authorList>
    </citation>
    <scope>NUCLEOTIDE SEQUENCE [LARGE SCALE GENOMIC DNA]</scope>
    <source>
        <strain evidence="7 8">F0333</strain>
    </source>
</reference>
<dbReference type="Pfam" id="PF00012">
    <property type="entry name" value="HSP70"/>
    <property type="match status" value="1"/>
</dbReference>
<organism evidence="7 8">
    <name type="scientific">Schaalia cardiffensis F0333</name>
    <dbReference type="NCBI Taxonomy" id="888050"/>
    <lineage>
        <taxon>Bacteria</taxon>
        <taxon>Bacillati</taxon>
        <taxon>Actinomycetota</taxon>
        <taxon>Actinomycetes</taxon>
        <taxon>Actinomycetales</taxon>
        <taxon>Actinomycetaceae</taxon>
        <taxon>Schaalia</taxon>
    </lineage>
</organism>
<dbReference type="SUPFAM" id="SSF53067">
    <property type="entry name" value="Actin-like ATPase domain"/>
    <property type="match status" value="2"/>
</dbReference>
<dbReference type="EMBL" id="AQHZ01000023">
    <property type="protein sequence ID" value="ENO17914.1"/>
    <property type="molecule type" value="Genomic_DNA"/>
</dbReference>
<keyword evidence="5" id="KW-0143">Chaperone</keyword>
<dbReference type="STRING" id="888050.HMPREF9004_1405"/>
<dbReference type="InterPro" id="IPR013126">
    <property type="entry name" value="Hsp_70_fam"/>
</dbReference>
<keyword evidence="3 6" id="KW-0067">ATP-binding</keyword>
<dbReference type="PROSITE" id="PS01036">
    <property type="entry name" value="HSP70_3"/>
    <property type="match status" value="1"/>
</dbReference>
<evidence type="ECO:0000313" key="7">
    <source>
        <dbReference type="EMBL" id="ENO17914.1"/>
    </source>
</evidence>
<proteinExistence type="inferred from homology"/>
<dbReference type="InterPro" id="IPR043129">
    <property type="entry name" value="ATPase_NBD"/>
</dbReference>
<dbReference type="PANTHER" id="PTHR19375">
    <property type="entry name" value="HEAT SHOCK PROTEIN 70KDA"/>
    <property type="match status" value="1"/>
</dbReference>
<dbReference type="PRINTS" id="PR00301">
    <property type="entry name" value="HEATSHOCK70"/>
</dbReference>
<evidence type="ECO:0000256" key="1">
    <source>
        <dbReference type="ARBA" id="ARBA00007381"/>
    </source>
</evidence>
<evidence type="ECO:0000256" key="3">
    <source>
        <dbReference type="ARBA" id="ARBA00022840"/>
    </source>
</evidence>
<dbReference type="eggNOG" id="COG0443">
    <property type="taxonomic scope" value="Bacteria"/>
</dbReference>
<gene>
    <name evidence="7" type="primary">hscA</name>
    <name evidence="7" type="ORF">HMPREF9004_1405</name>
</gene>
<keyword evidence="2 6" id="KW-0547">Nucleotide-binding</keyword>
<evidence type="ECO:0000313" key="8">
    <source>
        <dbReference type="Proteomes" id="UP000013015"/>
    </source>
</evidence>
<dbReference type="PATRIC" id="fig|888050.3.peg.1343"/>
<evidence type="ECO:0000256" key="2">
    <source>
        <dbReference type="ARBA" id="ARBA00022741"/>
    </source>
</evidence>
<dbReference type="Proteomes" id="UP000013015">
    <property type="component" value="Unassembled WGS sequence"/>
</dbReference>
<dbReference type="AlphaFoldDB" id="N6WCF0"/>
<dbReference type="GO" id="GO:0140662">
    <property type="term" value="F:ATP-dependent protein folding chaperone"/>
    <property type="evidence" value="ECO:0007669"/>
    <property type="project" value="InterPro"/>
</dbReference>
<evidence type="ECO:0000256" key="5">
    <source>
        <dbReference type="ARBA" id="ARBA00023186"/>
    </source>
</evidence>
<evidence type="ECO:0000256" key="6">
    <source>
        <dbReference type="RuleBase" id="RU003322"/>
    </source>
</evidence>
<accession>N6WCF0</accession>
<dbReference type="GO" id="GO:0005524">
    <property type="term" value="F:ATP binding"/>
    <property type="evidence" value="ECO:0007669"/>
    <property type="project" value="UniProtKB-KW"/>
</dbReference>
<dbReference type="Gene3D" id="3.30.420.40">
    <property type="match status" value="2"/>
</dbReference>
<dbReference type="OrthoDB" id="9766019at2"/>